<name>A0A291M0Q7_9RHOB</name>
<keyword evidence="2" id="KW-0540">Nuclease</keyword>
<evidence type="ECO:0000313" key="3">
    <source>
        <dbReference type="Proteomes" id="UP000219050"/>
    </source>
</evidence>
<feature type="domain" description="Type I restriction enzyme R protein N-terminal" evidence="1">
    <location>
        <begin position="50"/>
        <end position="122"/>
    </location>
</feature>
<reference evidence="2 3" key="1">
    <citation type="submission" date="2017-05" db="EMBL/GenBank/DDBJ databases">
        <title>Comparative genomic and metabolic analysis of manganese-oxidizing mechanisms in Celeribater manganoxidans DY25T: its adaption to the environment of polymetallic nodule.</title>
        <authorList>
            <person name="Wang X."/>
        </authorList>
    </citation>
    <scope>NUCLEOTIDE SEQUENCE [LARGE SCALE GENOMIC DNA]</scope>
    <source>
        <strain evidence="2 3">DY25</strain>
    </source>
</reference>
<dbReference type="AlphaFoldDB" id="A0A291M0Q7"/>
<dbReference type="Proteomes" id="UP000219050">
    <property type="component" value="Chromosome"/>
</dbReference>
<sequence>MWTMDAQISALAKRVAEHSETIQTEEAAKTSAVLPFLQALGYDVFNPSEVVPEFTADTYSRRGEKVDYAVMRDGAVSILIECKGLSTQLNEKHLGQLCRYFSVTKARFAILTNGREFRFFSDLEEDNKLDKKPFFTFDLLDHSQAALEELRKFTRQDFDVANILEQAERLKYVSIVRKVVEKWIDAPPDGLVRLMVQEVHDGRMNKDVREAVAQAIPAAFRDLVRDKVRGRLSSVLEDGHDDRAANAKPTELDDGVDTTQEEIEGWLTVRSILRASIDADRIHMRDARSYCAILLDNNNRKPLARLHFNRKQKYVGLFDGDKEDRVPVQSLTDIFGFATRLEAAANKYA</sequence>
<protein>
    <submittedName>
        <fullName evidence="2">Restriction endonuclease</fullName>
    </submittedName>
</protein>
<organism evidence="2 3">
    <name type="scientific">Pacificitalea manganoxidans</name>
    <dbReference type="NCBI Taxonomy" id="1411902"/>
    <lineage>
        <taxon>Bacteria</taxon>
        <taxon>Pseudomonadati</taxon>
        <taxon>Pseudomonadota</taxon>
        <taxon>Alphaproteobacteria</taxon>
        <taxon>Rhodobacterales</taxon>
        <taxon>Paracoccaceae</taxon>
        <taxon>Pacificitalea</taxon>
    </lineage>
</organism>
<dbReference type="GO" id="GO:0004519">
    <property type="term" value="F:endonuclease activity"/>
    <property type="evidence" value="ECO:0007669"/>
    <property type="project" value="UniProtKB-KW"/>
</dbReference>
<dbReference type="KEGG" id="cmag:CBW24_11580"/>
<evidence type="ECO:0000259" key="1">
    <source>
        <dbReference type="Pfam" id="PF13588"/>
    </source>
</evidence>
<dbReference type="InterPro" id="IPR017035">
    <property type="entry name" value="UCP035009_HsdR_All3000-type"/>
</dbReference>
<accession>A0A291M0Q7</accession>
<dbReference type="InterPro" id="IPR029464">
    <property type="entry name" value="HSDR_N"/>
</dbReference>
<dbReference type="PIRSF" id="PIRSF035009">
    <property type="entry name" value="UCP035009_HSDR_N"/>
    <property type="match status" value="1"/>
</dbReference>
<keyword evidence="3" id="KW-1185">Reference proteome</keyword>
<dbReference type="Pfam" id="PF13588">
    <property type="entry name" value="HSDR_N_2"/>
    <property type="match status" value="1"/>
</dbReference>
<dbReference type="EMBL" id="CP021404">
    <property type="protein sequence ID" value="ATI42583.1"/>
    <property type="molecule type" value="Genomic_DNA"/>
</dbReference>
<gene>
    <name evidence="2" type="ORF">CBW24_11580</name>
</gene>
<evidence type="ECO:0000313" key="2">
    <source>
        <dbReference type="EMBL" id="ATI42583.1"/>
    </source>
</evidence>
<keyword evidence="2" id="KW-0255">Endonuclease</keyword>
<keyword evidence="2" id="KW-0378">Hydrolase</keyword>
<proteinExistence type="predicted"/>